<dbReference type="Proteomes" id="UP001054945">
    <property type="component" value="Unassembled WGS sequence"/>
</dbReference>
<accession>A0AAV4NM67</accession>
<dbReference type="AlphaFoldDB" id="A0AAV4NM67"/>
<keyword evidence="2" id="KW-1185">Reference proteome</keyword>
<proteinExistence type="predicted"/>
<dbReference type="EMBL" id="BPLR01003511">
    <property type="protein sequence ID" value="GIX85395.1"/>
    <property type="molecule type" value="Genomic_DNA"/>
</dbReference>
<protein>
    <submittedName>
        <fullName evidence="1">Uncharacterized protein</fullName>
    </submittedName>
</protein>
<name>A0AAV4NM67_CAEEX</name>
<gene>
    <name evidence="1" type="ORF">CEXT_542451</name>
</gene>
<evidence type="ECO:0000313" key="1">
    <source>
        <dbReference type="EMBL" id="GIX85395.1"/>
    </source>
</evidence>
<reference evidence="1 2" key="1">
    <citation type="submission" date="2021-06" db="EMBL/GenBank/DDBJ databases">
        <title>Caerostris extrusa draft genome.</title>
        <authorList>
            <person name="Kono N."/>
            <person name="Arakawa K."/>
        </authorList>
    </citation>
    <scope>NUCLEOTIDE SEQUENCE [LARGE SCALE GENOMIC DNA]</scope>
</reference>
<sequence length="113" mass="13579">MQQRCVDYALFALLEVPRHLAGAHSVFIPFGKHFLSTAWRQGEDPPGISILNTICFVYWWRWIPFDVSFDFFRKEHVHEWVRVWFSLKESIGIIRYCVLVANRFWMLKNSCRI</sequence>
<organism evidence="1 2">
    <name type="scientific">Caerostris extrusa</name>
    <name type="common">Bark spider</name>
    <name type="synonym">Caerostris bankana</name>
    <dbReference type="NCBI Taxonomy" id="172846"/>
    <lineage>
        <taxon>Eukaryota</taxon>
        <taxon>Metazoa</taxon>
        <taxon>Ecdysozoa</taxon>
        <taxon>Arthropoda</taxon>
        <taxon>Chelicerata</taxon>
        <taxon>Arachnida</taxon>
        <taxon>Araneae</taxon>
        <taxon>Araneomorphae</taxon>
        <taxon>Entelegynae</taxon>
        <taxon>Araneoidea</taxon>
        <taxon>Araneidae</taxon>
        <taxon>Caerostris</taxon>
    </lineage>
</organism>
<evidence type="ECO:0000313" key="2">
    <source>
        <dbReference type="Proteomes" id="UP001054945"/>
    </source>
</evidence>
<comment type="caution">
    <text evidence="1">The sequence shown here is derived from an EMBL/GenBank/DDBJ whole genome shotgun (WGS) entry which is preliminary data.</text>
</comment>